<comment type="subcellular location">
    <subcellularLocation>
        <location evidence="1">Membrane</location>
        <topology evidence="1">Multi-pass membrane protein</topology>
    </subcellularLocation>
</comment>
<evidence type="ECO:0000313" key="8">
    <source>
        <dbReference type="Proteomes" id="UP001314263"/>
    </source>
</evidence>
<evidence type="ECO:0000256" key="1">
    <source>
        <dbReference type="ARBA" id="ARBA00004141"/>
    </source>
</evidence>
<feature type="compositionally biased region" description="Low complexity" evidence="5">
    <location>
        <begin position="468"/>
        <end position="490"/>
    </location>
</feature>
<comment type="caution">
    <text evidence="7">The sequence shown here is derived from an EMBL/GenBank/DDBJ whole genome shotgun (WGS) entry which is preliminary data.</text>
</comment>
<keyword evidence="4 6" id="KW-0472">Membrane</keyword>
<dbReference type="GO" id="GO:0016020">
    <property type="term" value="C:membrane"/>
    <property type="evidence" value="ECO:0007669"/>
    <property type="project" value="UniProtKB-SubCell"/>
</dbReference>
<name>A0AAV1HUV5_9CHLO</name>
<feature type="transmembrane region" description="Helical" evidence="6">
    <location>
        <begin position="104"/>
        <end position="121"/>
    </location>
</feature>
<dbReference type="EMBL" id="CAUYUE010000003">
    <property type="protein sequence ID" value="CAK0750234.1"/>
    <property type="molecule type" value="Genomic_DNA"/>
</dbReference>
<sequence length="696" mass="75330">MRCPSIKEPYTNALQVAIAVFIATALGYGIVLPDSAVQSAYARQFSQACKWSAITSLTISAPVIGKVAQTGAERILGTFVGGSLGFLTYIIGRTFWSPDTRSDGVTLSLAATIVAFSSVVLGKKLNLAYSAKLYGIAFLIVTFGAVDEETTGTSIFLLASMRVLGIAFGVILLEITAILVFPRSATQVAVEKMGSALQKLAALNQMTWIQGPWQAPQAGAAEAPAKGSRVSANGYEALPGNELEDEKKASREQEELEDRYEKMLMDVYDTLYKVEEQTPLTASEVYLFTWRGHLCFLPGLPWLALGRWHLPKQQMDALATCVRRVARLLWSVHVSFMDGFDENMLYLLQQQYPADLMPLLAEYSQGALQEAMDAFPTKPSVISSNLTLFATAVEGLMRISDYQRRRILHLIKHFKSVHKQQAFGVSRSSNSRAMRAPAQTARAADHPDLHRAASEPQSGMPQWGSPHAHAPQAEGGSAAAGPPAQAGPSALQPVPELRPAEQGMEPEDVFERSTPEELMLGGHGEERSGDAALARPRSGGLSEALASESATAAKSGSKPPLLPPKVQPQMHRPEIPWTANSSTCYGTPSEALRGLPDGLHIDIADGSEQGLGPGAQNEGKADGGGESRAARRLSTMRLQRVESMELVEFPDTMEGLFGKVRWYSFLFTMQELAEEMEDLHDAADEVLASLHKVMGC</sequence>
<reference evidence="7 8" key="1">
    <citation type="submission" date="2023-10" db="EMBL/GenBank/DDBJ databases">
        <authorList>
            <person name="Maclean D."/>
            <person name="Macfadyen A."/>
        </authorList>
    </citation>
    <scope>NUCLEOTIDE SEQUENCE [LARGE SCALE GENOMIC DNA]</scope>
</reference>
<gene>
    <name evidence="7" type="ORF">CVIRNUC_001974</name>
</gene>
<feature type="compositionally biased region" description="Basic and acidic residues" evidence="5">
    <location>
        <begin position="443"/>
        <end position="453"/>
    </location>
</feature>
<feature type="compositionally biased region" description="Low complexity" evidence="5">
    <location>
        <begin position="538"/>
        <end position="559"/>
    </location>
</feature>
<feature type="transmembrane region" description="Helical" evidence="6">
    <location>
        <begin position="155"/>
        <end position="181"/>
    </location>
</feature>
<feature type="region of interest" description="Disordered" evidence="5">
    <location>
        <begin position="602"/>
        <end position="629"/>
    </location>
</feature>
<dbReference type="Proteomes" id="UP001314263">
    <property type="component" value="Unassembled WGS sequence"/>
</dbReference>
<protein>
    <submittedName>
        <fullName evidence="7">Uncharacterized protein</fullName>
    </submittedName>
</protein>
<evidence type="ECO:0000313" key="7">
    <source>
        <dbReference type="EMBL" id="CAK0750234.1"/>
    </source>
</evidence>
<feature type="transmembrane region" description="Helical" evidence="6">
    <location>
        <begin position="12"/>
        <end position="31"/>
    </location>
</feature>
<evidence type="ECO:0000256" key="2">
    <source>
        <dbReference type="ARBA" id="ARBA00022692"/>
    </source>
</evidence>
<evidence type="ECO:0000256" key="3">
    <source>
        <dbReference type="ARBA" id="ARBA00022989"/>
    </source>
</evidence>
<keyword evidence="3 6" id="KW-1133">Transmembrane helix</keyword>
<feature type="region of interest" description="Disordered" evidence="5">
    <location>
        <begin position="422"/>
        <end position="494"/>
    </location>
</feature>
<dbReference type="AlphaFoldDB" id="A0AAV1HUV5"/>
<feature type="compositionally biased region" description="Basic and acidic residues" evidence="5">
    <location>
        <begin position="619"/>
        <end position="629"/>
    </location>
</feature>
<accession>A0AAV1HUV5</accession>
<feature type="transmembrane region" description="Helical" evidence="6">
    <location>
        <begin position="127"/>
        <end position="146"/>
    </location>
</feature>
<evidence type="ECO:0000256" key="4">
    <source>
        <dbReference type="ARBA" id="ARBA00023136"/>
    </source>
</evidence>
<keyword evidence="8" id="KW-1185">Reference proteome</keyword>
<feature type="compositionally biased region" description="Low complexity" evidence="5">
    <location>
        <begin position="432"/>
        <end position="442"/>
    </location>
</feature>
<feature type="transmembrane region" description="Helical" evidence="6">
    <location>
        <begin position="75"/>
        <end position="92"/>
    </location>
</feature>
<evidence type="ECO:0000256" key="5">
    <source>
        <dbReference type="SAM" id="MobiDB-lite"/>
    </source>
</evidence>
<keyword evidence="2 6" id="KW-0812">Transmembrane</keyword>
<feature type="region of interest" description="Disordered" evidence="5">
    <location>
        <begin position="518"/>
        <end position="572"/>
    </location>
</feature>
<evidence type="ECO:0000256" key="6">
    <source>
        <dbReference type="SAM" id="Phobius"/>
    </source>
</evidence>
<organism evidence="7 8">
    <name type="scientific">Coccomyxa viridis</name>
    <dbReference type="NCBI Taxonomy" id="1274662"/>
    <lineage>
        <taxon>Eukaryota</taxon>
        <taxon>Viridiplantae</taxon>
        <taxon>Chlorophyta</taxon>
        <taxon>core chlorophytes</taxon>
        <taxon>Trebouxiophyceae</taxon>
        <taxon>Trebouxiophyceae incertae sedis</taxon>
        <taxon>Coccomyxaceae</taxon>
        <taxon>Coccomyxa</taxon>
    </lineage>
</organism>
<dbReference type="PANTHER" id="PTHR31086">
    <property type="entry name" value="ALUMINUM-ACTIVATED MALATE TRANSPORTER 10"/>
    <property type="match status" value="1"/>
</dbReference>
<proteinExistence type="predicted"/>